<dbReference type="GO" id="GO:0016787">
    <property type="term" value="F:hydrolase activity"/>
    <property type="evidence" value="ECO:0007669"/>
    <property type="project" value="UniProtKB-KW"/>
</dbReference>
<organism evidence="10 11">
    <name type="scientific">Stylophora pistillata</name>
    <name type="common">Smooth cauliflower coral</name>
    <dbReference type="NCBI Taxonomy" id="50429"/>
    <lineage>
        <taxon>Eukaryota</taxon>
        <taxon>Metazoa</taxon>
        <taxon>Cnidaria</taxon>
        <taxon>Anthozoa</taxon>
        <taxon>Hexacorallia</taxon>
        <taxon>Scleractinia</taxon>
        <taxon>Astrocoeniina</taxon>
        <taxon>Pocilloporidae</taxon>
        <taxon>Stylophora</taxon>
    </lineage>
</organism>
<sequence>MTSQIPFDSPHIDWDSQDLYQEFSHFRNHVGFVFDGPLSKLKAEEKAGWLGTWIGPEGREIYKTLQWGEGEQKDPGKVLDKLEAYVRPRKNKRIARHKLKLRKQNTGESFDNFVKDLRLILMDCEYTNPDDFLIDLTIDGVHAKKLQERLLARREELTLAKAIEIGQQYEMSQKQVRVVRDEEPPILALDHKKPKRPLKKTDSEKRKHCPSSDDDSEAEVLHIHMTQPADTVPDDKWTIRCRVENKQIKFKIDTGACCSTLNLSDYQKIQHEGELKRSTKVVRTYSNHQTKPVAVAELSLEHNSNRAITTFQIIDIENVLSGNTAEALQLISRLASVDTPTAAEGDQVPQGLPEFPDLTQTTGTLPGAYTIKLEPNGKGVVNAARRLPVALKERAINKLHEIESNGHIVKVTEPTEWVSSMVVSLQGEKVRICINPTDLNKVIKREHHPMQTIEEVISTIPDAKVFSKLDAKSGFLQIKLDEASLLLTTFNTPLGRYRWLRLPFGIKCAPEIFQRIMDQMVEGIEGTTAIMDDILIAGSTTAQHDAVLRKVIERATSYNLKLNLQKCLIRQPTVPYIGHLLTSEGLKPDPLKCDASQHGLGAVLIQDSQPIAYSSRSLTNVEGRYAQIEEEMLSIVHAYKKFHPYIFGQEVTVYNDHKPLEQILKKPLLAAPMRLQRMILNLQWYDLTVKYRKGKEMHLHDTLLRACLLGTSNPEIIDLEQVSTLDFLSITKDMYTELQEHTQRELNQLQTIILNGWPNVRQEVPTSLRPYWDSRGELAVCDGIIYKGMRIIVPPSLRRQMLNLVHESHLGITKCKQLAREVLYWPAMNSDIEETVKNCTKCAEFQREQPPSR</sequence>
<keyword evidence="3" id="KW-0548">Nucleotidyltransferase</keyword>
<accession>A0A2B4R5P6</accession>
<proteinExistence type="predicted"/>
<dbReference type="EC" id="2.7.7.49" evidence="1"/>
<gene>
    <name evidence="10" type="primary">K02A2.6</name>
    <name evidence="10" type="ORF">AWC38_SpisGene24329</name>
</gene>
<dbReference type="PANTHER" id="PTHR37984">
    <property type="entry name" value="PROTEIN CBG26694"/>
    <property type="match status" value="1"/>
</dbReference>
<dbReference type="Gene3D" id="3.10.20.370">
    <property type="match status" value="1"/>
</dbReference>
<dbReference type="FunFam" id="3.10.20.370:FF:000001">
    <property type="entry name" value="Retrovirus-related Pol polyprotein from transposon 17.6-like protein"/>
    <property type="match status" value="1"/>
</dbReference>
<name>A0A2B4R5P6_STYPI</name>
<feature type="region of interest" description="Disordered" evidence="8">
    <location>
        <begin position="192"/>
        <end position="218"/>
    </location>
</feature>
<keyword evidence="6" id="KW-0378">Hydrolase</keyword>
<dbReference type="Pfam" id="PF00078">
    <property type="entry name" value="RVT_1"/>
    <property type="match status" value="1"/>
</dbReference>
<protein>
    <recommendedName>
        <fullName evidence="1">RNA-directed DNA polymerase</fullName>
        <ecNumber evidence="1">2.7.7.49</ecNumber>
    </recommendedName>
</protein>
<evidence type="ECO:0000256" key="2">
    <source>
        <dbReference type="ARBA" id="ARBA00022679"/>
    </source>
</evidence>
<dbReference type="CDD" id="cd01647">
    <property type="entry name" value="RT_LTR"/>
    <property type="match status" value="1"/>
</dbReference>
<dbReference type="GO" id="GO:0003964">
    <property type="term" value="F:RNA-directed DNA polymerase activity"/>
    <property type="evidence" value="ECO:0007669"/>
    <property type="project" value="UniProtKB-KW"/>
</dbReference>
<feature type="domain" description="Reverse transcriptase" evidence="9">
    <location>
        <begin position="392"/>
        <end position="581"/>
    </location>
</feature>
<evidence type="ECO:0000256" key="4">
    <source>
        <dbReference type="ARBA" id="ARBA00022722"/>
    </source>
</evidence>
<dbReference type="InterPro" id="IPR041588">
    <property type="entry name" value="Integrase_H2C2"/>
</dbReference>
<evidence type="ECO:0000256" key="8">
    <source>
        <dbReference type="SAM" id="MobiDB-lite"/>
    </source>
</evidence>
<dbReference type="InterPro" id="IPR050951">
    <property type="entry name" value="Retrovirus_Pol_polyprotein"/>
</dbReference>
<dbReference type="Gene3D" id="1.10.340.70">
    <property type="match status" value="1"/>
</dbReference>
<evidence type="ECO:0000313" key="11">
    <source>
        <dbReference type="Proteomes" id="UP000225706"/>
    </source>
</evidence>
<dbReference type="FunFam" id="1.10.340.70:FF:000003">
    <property type="entry name" value="Protein CBG25708"/>
    <property type="match status" value="1"/>
</dbReference>
<evidence type="ECO:0000256" key="3">
    <source>
        <dbReference type="ARBA" id="ARBA00022695"/>
    </source>
</evidence>
<dbReference type="Gene3D" id="3.10.10.10">
    <property type="entry name" value="HIV Type 1 Reverse Transcriptase, subunit A, domain 1"/>
    <property type="match status" value="1"/>
</dbReference>
<dbReference type="EMBL" id="LSMT01001850">
    <property type="protein sequence ID" value="PFX11820.1"/>
    <property type="molecule type" value="Genomic_DNA"/>
</dbReference>
<dbReference type="InterPro" id="IPR000477">
    <property type="entry name" value="RT_dom"/>
</dbReference>
<dbReference type="InterPro" id="IPR043502">
    <property type="entry name" value="DNA/RNA_pol_sf"/>
</dbReference>
<dbReference type="InterPro" id="IPR041373">
    <property type="entry name" value="RT_RNaseH"/>
</dbReference>
<dbReference type="CDD" id="cd09274">
    <property type="entry name" value="RNase_HI_RT_Ty3"/>
    <property type="match status" value="1"/>
</dbReference>
<keyword evidence="2" id="KW-0808">Transferase</keyword>
<evidence type="ECO:0000256" key="1">
    <source>
        <dbReference type="ARBA" id="ARBA00012493"/>
    </source>
</evidence>
<keyword evidence="7" id="KW-0695">RNA-directed DNA polymerase</keyword>
<dbReference type="GO" id="GO:0004519">
    <property type="term" value="F:endonuclease activity"/>
    <property type="evidence" value="ECO:0007669"/>
    <property type="project" value="UniProtKB-KW"/>
</dbReference>
<evidence type="ECO:0000256" key="7">
    <source>
        <dbReference type="ARBA" id="ARBA00022918"/>
    </source>
</evidence>
<dbReference type="PANTHER" id="PTHR37984:SF5">
    <property type="entry name" value="PROTEIN NYNRIN-LIKE"/>
    <property type="match status" value="1"/>
</dbReference>
<dbReference type="Pfam" id="PF17921">
    <property type="entry name" value="Integrase_H2C2"/>
    <property type="match status" value="1"/>
</dbReference>
<comment type="caution">
    <text evidence="10">The sequence shown here is derived from an EMBL/GenBank/DDBJ whole genome shotgun (WGS) entry which is preliminary data.</text>
</comment>
<dbReference type="Proteomes" id="UP000225706">
    <property type="component" value="Unassembled WGS sequence"/>
</dbReference>
<keyword evidence="11" id="KW-1185">Reference proteome</keyword>
<keyword evidence="5" id="KW-0255">Endonuclease</keyword>
<dbReference type="Pfam" id="PF17917">
    <property type="entry name" value="RT_RNaseH"/>
    <property type="match status" value="1"/>
</dbReference>
<dbReference type="PROSITE" id="PS50878">
    <property type="entry name" value="RT_POL"/>
    <property type="match status" value="1"/>
</dbReference>
<dbReference type="InterPro" id="IPR021109">
    <property type="entry name" value="Peptidase_aspartic_dom_sf"/>
</dbReference>
<reference evidence="11" key="1">
    <citation type="journal article" date="2017" name="bioRxiv">
        <title>Comparative analysis of the genomes of Stylophora pistillata and Acropora digitifera provides evidence for extensive differences between species of corals.</title>
        <authorList>
            <person name="Voolstra C.R."/>
            <person name="Li Y."/>
            <person name="Liew Y.J."/>
            <person name="Baumgarten S."/>
            <person name="Zoccola D."/>
            <person name="Flot J.-F."/>
            <person name="Tambutte S."/>
            <person name="Allemand D."/>
            <person name="Aranda M."/>
        </authorList>
    </citation>
    <scope>NUCLEOTIDE SEQUENCE [LARGE SCALE GENOMIC DNA]</scope>
</reference>
<dbReference type="OrthoDB" id="5987901at2759"/>
<dbReference type="SUPFAM" id="SSF50630">
    <property type="entry name" value="Acid proteases"/>
    <property type="match status" value="1"/>
</dbReference>
<keyword evidence="4" id="KW-0540">Nuclease</keyword>
<dbReference type="InterPro" id="IPR043128">
    <property type="entry name" value="Rev_trsase/Diguanyl_cyclase"/>
</dbReference>
<dbReference type="Gene3D" id="3.30.70.270">
    <property type="match status" value="1"/>
</dbReference>
<evidence type="ECO:0000313" key="10">
    <source>
        <dbReference type="EMBL" id="PFX11820.1"/>
    </source>
</evidence>
<evidence type="ECO:0000256" key="6">
    <source>
        <dbReference type="ARBA" id="ARBA00022801"/>
    </source>
</evidence>
<dbReference type="AlphaFoldDB" id="A0A2B4R5P6"/>
<evidence type="ECO:0000259" key="9">
    <source>
        <dbReference type="PROSITE" id="PS50878"/>
    </source>
</evidence>
<dbReference type="SUPFAM" id="SSF56672">
    <property type="entry name" value="DNA/RNA polymerases"/>
    <property type="match status" value="1"/>
</dbReference>
<evidence type="ECO:0000256" key="5">
    <source>
        <dbReference type="ARBA" id="ARBA00022759"/>
    </source>
</evidence>